<evidence type="ECO:0000256" key="1">
    <source>
        <dbReference type="SAM" id="Phobius"/>
    </source>
</evidence>
<dbReference type="Proteomes" id="UP000254649">
    <property type="component" value="Unassembled WGS sequence"/>
</dbReference>
<accession>A0A380U0N2</accession>
<protein>
    <submittedName>
        <fullName evidence="2">Uncharacterized protein</fullName>
    </submittedName>
</protein>
<evidence type="ECO:0000313" key="2">
    <source>
        <dbReference type="EMBL" id="SUT93667.1"/>
    </source>
</evidence>
<proteinExistence type="predicted"/>
<keyword evidence="1" id="KW-0472">Membrane</keyword>
<reference evidence="2 3" key="1">
    <citation type="submission" date="2018-06" db="EMBL/GenBank/DDBJ databases">
        <authorList>
            <consortium name="Pathogen Informatics"/>
            <person name="Doyle S."/>
        </authorList>
    </citation>
    <scope>NUCLEOTIDE SEQUENCE [LARGE SCALE GENOMIC DNA]</scope>
    <source>
        <strain evidence="2 3">NCTC10801</strain>
    </source>
</reference>
<organism evidence="2 3">
    <name type="scientific">[Actinobacillus] rossii</name>
    <dbReference type="NCBI Taxonomy" id="123820"/>
    <lineage>
        <taxon>Bacteria</taxon>
        <taxon>Pseudomonadati</taxon>
        <taxon>Pseudomonadota</taxon>
        <taxon>Gammaproteobacteria</taxon>
        <taxon>Pasteurellales</taxon>
        <taxon>Pasteurellaceae</taxon>
    </lineage>
</organism>
<dbReference type="EMBL" id="UFRQ01000003">
    <property type="protein sequence ID" value="SUT93667.1"/>
    <property type="molecule type" value="Genomic_DNA"/>
</dbReference>
<sequence length="48" mass="5670">MQSLKLILSIIKEFSKMATQLSNLRFWGIWLIGFLIALSIFINAVKWW</sequence>
<keyword evidence="1" id="KW-1133">Transmembrane helix</keyword>
<evidence type="ECO:0000313" key="3">
    <source>
        <dbReference type="Proteomes" id="UP000254649"/>
    </source>
</evidence>
<dbReference type="AlphaFoldDB" id="A0A380U0N2"/>
<name>A0A380U0N2_9PAST</name>
<keyword evidence="1" id="KW-0812">Transmembrane</keyword>
<keyword evidence="3" id="KW-1185">Reference proteome</keyword>
<gene>
    <name evidence="2" type="ORF">NCTC10801_02004</name>
</gene>
<feature type="transmembrane region" description="Helical" evidence="1">
    <location>
        <begin position="24"/>
        <end position="45"/>
    </location>
</feature>